<sequence>MLSTQRLLEAVKAVPGVRLIYASSSSVYGQAETYPTTEETLPAPYSPYGVTKLAGEHLVGLYRANDGLDTVAFRFFTVYGPGQRPDMAFTRFLRAARDGESIRVFGNGEQIRDFTYVGDITSALIAALDADQPLPPVMNLSGGSSVSVNEVLDVVRSVTGLDVAVRYEPHVRGDVFRTGGSSEKAQTALGWHPRTTLESGLERQWGWVRGLGA</sequence>
<dbReference type="Proteomes" id="UP000589620">
    <property type="component" value="Unassembled WGS sequence"/>
</dbReference>
<gene>
    <name evidence="3" type="ORF">BJ963_000141</name>
</gene>
<dbReference type="InterPro" id="IPR036291">
    <property type="entry name" value="NAD(P)-bd_dom_sf"/>
</dbReference>
<dbReference type="SUPFAM" id="SSF51735">
    <property type="entry name" value="NAD(P)-binding Rossmann-fold domains"/>
    <property type="match status" value="1"/>
</dbReference>
<dbReference type="EMBL" id="JACCBJ010000001">
    <property type="protein sequence ID" value="NYD72622.1"/>
    <property type="molecule type" value="Genomic_DNA"/>
</dbReference>
<evidence type="ECO:0000313" key="4">
    <source>
        <dbReference type="Proteomes" id="UP000589620"/>
    </source>
</evidence>
<dbReference type="PANTHER" id="PTHR43574">
    <property type="entry name" value="EPIMERASE-RELATED"/>
    <property type="match status" value="1"/>
</dbReference>
<accession>A0A852SV82</accession>
<dbReference type="AlphaFoldDB" id="A0A852SV82"/>
<dbReference type="Pfam" id="PF01370">
    <property type="entry name" value="Epimerase"/>
    <property type="match status" value="1"/>
</dbReference>
<keyword evidence="4" id="KW-1185">Reference proteome</keyword>
<keyword evidence="1" id="KW-0520">NAD</keyword>
<evidence type="ECO:0000313" key="3">
    <source>
        <dbReference type="EMBL" id="NYD72622.1"/>
    </source>
</evidence>
<organism evidence="3 4">
    <name type="scientific">Leifsonia soli</name>
    <dbReference type="NCBI Taxonomy" id="582665"/>
    <lineage>
        <taxon>Bacteria</taxon>
        <taxon>Bacillati</taxon>
        <taxon>Actinomycetota</taxon>
        <taxon>Actinomycetes</taxon>
        <taxon>Micrococcales</taxon>
        <taxon>Microbacteriaceae</taxon>
        <taxon>Leifsonia</taxon>
    </lineage>
</organism>
<reference evidence="3 4" key="1">
    <citation type="submission" date="2020-07" db="EMBL/GenBank/DDBJ databases">
        <title>Sequencing the genomes of 1000 actinobacteria strains.</title>
        <authorList>
            <person name="Klenk H.-P."/>
        </authorList>
    </citation>
    <scope>NUCLEOTIDE SEQUENCE [LARGE SCALE GENOMIC DNA]</scope>
    <source>
        <strain evidence="3 4">DSM 23871</strain>
    </source>
</reference>
<protein>
    <submittedName>
        <fullName evidence="3">Nucleoside-diphosphate-sugar epimerase</fullName>
    </submittedName>
</protein>
<feature type="domain" description="NAD-dependent epimerase/dehydratase" evidence="2">
    <location>
        <begin position="3"/>
        <end position="138"/>
    </location>
</feature>
<dbReference type="InterPro" id="IPR001509">
    <property type="entry name" value="Epimerase_deHydtase"/>
</dbReference>
<evidence type="ECO:0000259" key="2">
    <source>
        <dbReference type="Pfam" id="PF01370"/>
    </source>
</evidence>
<dbReference type="PRINTS" id="PR01713">
    <property type="entry name" value="NUCEPIMERASE"/>
</dbReference>
<dbReference type="Gene3D" id="3.40.50.720">
    <property type="entry name" value="NAD(P)-binding Rossmann-like Domain"/>
    <property type="match status" value="1"/>
</dbReference>
<evidence type="ECO:0000256" key="1">
    <source>
        <dbReference type="ARBA" id="ARBA00023027"/>
    </source>
</evidence>
<comment type="caution">
    <text evidence="3">The sequence shown here is derived from an EMBL/GenBank/DDBJ whole genome shotgun (WGS) entry which is preliminary data.</text>
</comment>
<name>A0A852SV82_9MICO</name>
<proteinExistence type="predicted"/>